<proteinExistence type="predicted"/>
<dbReference type="InterPro" id="IPR057499">
    <property type="entry name" value="Kelch_FKB95"/>
</dbReference>
<dbReference type="Pfam" id="PF25210">
    <property type="entry name" value="Kelch_FKB95"/>
    <property type="match status" value="1"/>
</dbReference>
<dbReference type="SUPFAM" id="SSF117281">
    <property type="entry name" value="Kelch motif"/>
    <property type="match status" value="1"/>
</dbReference>
<evidence type="ECO:0000313" key="2">
    <source>
        <dbReference type="EMBL" id="CAA7026696.1"/>
    </source>
</evidence>
<accession>A0A6D2INM7</accession>
<evidence type="ECO:0000259" key="1">
    <source>
        <dbReference type="Pfam" id="PF25210"/>
    </source>
</evidence>
<dbReference type="InterPro" id="IPR015915">
    <property type="entry name" value="Kelch-typ_b-propeller"/>
</dbReference>
<comment type="caution">
    <text evidence="2">The sequence shown here is derived from an EMBL/GenBank/DDBJ whole genome shotgun (WGS) entry which is preliminary data.</text>
</comment>
<dbReference type="Proteomes" id="UP000467841">
    <property type="component" value="Unassembled WGS sequence"/>
</dbReference>
<protein>
    <recommendedName>
        <fullName evidence="1">FKB95-like N-terminal Kelch domain-containing protein</fullName>
    </recommendedName>
</protein>
<dbReference type="InterPro" id="IPR050354">
    <property type="entry name" value="F-box/kelch-repeat_ARATH"/>
</dbReference>
<sequence length="188" mass="22104">MMKIPSEETRGLTWYKSATYQGTIYVNVKSEEKKATCKLNEGRWEVGDLLELNWGWAYSCSHCVIENVSYRQRRCSGTWTGPAYRYDRRKIDWYDSEKELWTTLKGLERVHWTLFSTRGRVILTDYGGKRAVLWEENVPTIKETKIWCAEIAVDKRQKGEIWGMLEWCDVVYTANDRDSLVHALTTTI</sequence>
<keyword evidence="3" id="KW-1185">Reference proteome</keyword>
<feature type="domain" description="FKB95-like N-terminal Kelch" evidence="1">
    <location>
        <begin position="4"/>
        <end position="171"/>
    </location>
</feature>
<reference evidence="2" key="1">
    <citation type="submission" date="2020-01" db="EMBL/GenBank/DDBJ databases">
        <authorList>
            <person name="Mishra B."/>
        </authorList>
    </citation>
    <scope>NUCLEOTIDE SEQUENCE [LARGE SCALE GENOMIC DNA]</scope>
</reference>
<evidence type="ECO:0000313" key="3">
    <source>
        <dbReference type="Proteomes" id="UP000467841"/>
    </source>
</evidence>
<dbReference type="PANTHER" id="PTHR24414">
    <property type="entry name" value="F-BOX/KELCH-REPEAT PROTEIN SKIP4"/>
    <property type="match status" value="1"/>
</dbReference>
<dbReference type="AlphaFoldDB" id="A0A6D2INM7"/>
<organism evidence="2 3">
    <name type="scientific">Microthlaspi erraticum</name>
    <dbReference type="NCBI Taxonomy" id="1685480"/>
    <lineage>
        <taxon>Eukaryota</taxon>
        <taxon>Viridiplantae</taxon>
        <taxon>Streptophyta</taxon>
        <taxon>Embryophyta</taxon>
        <taxon>Tracheophyta</taxon>
        <taxon>Spermatophyta</taxon>
        <taxon>Magnoliopsida</taxon>
        <taxon>eudicotyledons</taxon>
        <taxon>Gunneridae</taxon>
        <taxon>Pentapetalae</taxon>
        <taxon>rosids</taxon>
        <taxon>malvids</taxon>
        <taxon>Brassicales</taxon>
        <taxon>Brassicaceae</taxon>
        <taxon>Coluteocarpeae</taxon>
        <taxon>Microthlaspi</taxon>
    </lineage>
</organism>
<gene>
    <name evidence="2" type="ORF">MERR_LOCUS13931</name>
</gene>
<dbReference type="EMBL" id="CACVBM020001052">
    <property type="protein sequence ID" value="CAA7026696.1"/>
    <property type="molecule type" value="Genomic_DNA"/>
</dbReference>
<name>A0A6D2INM7_9BRAS</name>
<dbReference type="OrthoDB" id="1079171at2759"/>
<dbReference type="PANTHER" id="PTHR24414:SF202">
    <property type="entry name" value="F-BOX DOMAIN-CONTAINING PROTEIN"/>
    <property type="match status" value="1"/>
</dbReference>